<dbReference type="Proteomes" id="UP000831947">
    <property type="component" value="Chromosome"/>
</dbReference>
<keyword evidence="5" id="KW-1185">Reference proteome</keyword>
<dbReference type="PANTHER" id="PTHR40065:SF3">
    <property type="entry name" value="RNA-BINDING PROTEIN YHBY"/>
    <property type="match status" value="1"/>
</dbReference>
<protein>
    <submittedName>
        <fullName evidence="4">YhbY family RNA-binding protein</fullName>
    </submittedName>
</protein>
<proteinExistence type="predicted"/>
<keyword evidence="1 2" id="KW-0694">RNA-binding</keyword>
<dbReference type="InterPro" id="IPR051925">
    <property type="entry name" value="RNA-binding_domain"/>
</dbReference>
<dbReference type="PANTHER" id="PTHR40065">
    <property type="entry name" value="RNA-BINDING PROTEIN YHBY"/>
    <property type="match status" value="1"/>
</dbReference>
<dbReference type="RefSeq" id="WP_249512593.1">
    <property type="nucleotide sequence ID" value="NZ_CP093365.1"/>
</dbReference>
<evidence type="ECO:0000256" key="1">
    <source>
        <dbReference type="ARBA" id="ARBA00022884"/>
    </source>
</evidence>
<dbReference type="InterPro" id="IPR035920">
    <property type="entry name" value="YhbY-like_sf"/>
</dbReference>
<dbReference type="InterPro" id="IPR001890">
    <property type="entry name" value="RNA-binding_CRM"/>
</dbReference>
<evidence type="ECO:0000313" key="5">
    <source>
        <dbReference type="Proteomes" id="UP000831947"/>
    </source>
</evidence>
<feature type="domain" description="CRM" evidence="3">
    <location>
        <begin position="1"/>
        <end position="97"/>
    </location>
</feature>
<evidence type="ECO:0000256" key="2">
    <source>
        <dbReference type="PROSITE-ProRule" id="PRU00626"/>
    </source>
</evidence>
<name>A0ABY4PDL0_9LACO</name>
<sequence length="104" mass="11750">MITNKQRKYLRSKAQPLSAAFQIGKNGVNQAVLAQLLQQLETHELLKVNILQNSTVTPEDLATALTQFNAQVQWVNSIGRTVIFYKKASKVKNRQLSVEVEQIK</sequence>
<dbReference type="Pfam" id="PF01985">
    <property type="entry name" value="CRS1_YhbY"/>
    <property type="match status" value="1"/>
</dbReference>
<dbReference type="SMART" id="SM01103">
    <property type="entry name" value="CRS1_YhbY"/>
    <property type="match status" value="1"/>
</dbReference>
<reference evidence="4 5" key="1">
    <citation type="journal article" date="2022" name="Int. J. Syst. Evol. Microbiol.">
        <title>Apilactobacillus apisilvae sp. nov., Nicolia spurrieriana gen. nov. sp. nov., Bombilactobacillus folatiphilus sp. nov. and Bombilactobacillus thymidiniphilus sp. nov., four new lactic acid bacterial isolates from stingless bees Tetragonula carbonaria and Austroplebeia australis.</title>
        <authorList>
            <person name="Oliphant S.A."/>
            <person name="Watson-Haigh N.S."/>
            <person name="Sumby K.M."/>
            <person name="Gardner J."/>
            <person name="Groom S."/>
            <person name="Jiranek V."/>
        </authorList>
    </citation>
    <scope>NUCLEOTIDE SEQUENCE [LARGE SCALE GENOMIC DNA]</scope>
    <source>
        <strain evidence="4 5">SG4_A1</strain>
    </source>
</reference>
<organism evidence="4 5">
    <name type="scientific">Bombilactobacillus thymidiniphilus</name>
    <dbReference type="NCBI Taxonomy" id="2923363"/>
    <lineage>
        <taxon>Bacteria</taxon>
        <taxon>Bacillati</taxon>
        <taxon>Bacillota</taxon>
        <taxon>Bacilli</taxon>
        <taxon>Lactobacillales</taxon>
        <taxon>Lactobacillaceae</taxon>
        <taxon>Bombilactobacillus</taxon>
    </lineage>
</organism>
<evidence type="ECO:0000259" key="3">
    <source>
        <dbReference type="PROSITE" id="PS51295"/>
    </source>
</evidence>
<evidence type="ECO:0000313" key="4">
    <source>
        <dbReference type="EMBL" id="UQS83367.1"/>
    </source>
</evidence>
<gene>
    <name evidence="4" type="ORF">MOO47_06210</name>
</gene>
<dbReference type="SUPFAM" id="SSF75471">
    <property type="entry name" value="YhbY-like"/>
    <property type="match status" value="1"/>
</dbReference>
<dbReference type="EMBL" id="CP093365">
    <property type="protein sequence ID" value="UQS83367.1"/>
    <property type="molecule type" value="Genomic_DNA"/>
</dbReference>
<accession>A0ABY4PDL0</accession>
<dbReference type="PROSITE" id="PS51295">
    <property type="entry name" value="CRM"/>
    <property type="match status" value="1"/>
</dbReference>
<dbReference type="Gene3D" id="3.30.110.60">
    <property type="entry name" value="YhbY-like"/>
    <property type="match status" value="1"/>
</dbReference>